<proteinExistence type="inferred from homology"/>
<keyword evidence="8 12" id="KW-0486">Methionine biosynthesis</keyword>
<keyword evidence="7" id="KW-0460">Magnesium</keyword>
<evidence type="ECO:0000256" key="13">
    <source>
        <dbReference type="NCBIfam" id="TIGR03333"/>
    </source>
</evidence>
<reference evidence="14 15" key="1">
    <citation type="submission" date="2023-07" db="EMBL/GenBank/DDBJ databases">
        <title>Genomic Encyclopedia of Type Strains, Phase IV (KMG-IV): sequencing the most valuable type-strain genomes for metagenomic binning, comparative biology and taxonomic classification.</title>
        <authorList>
            <person name="Goeker M."/>
        </authorList>
    </citation>
    <scope>NUCLEOTIDE SEQUENCE [LARGE SCALE GENOMIC DNA]</scope>
    <source>
        <strain evidence="14 15">DSM 23494</strain>
    </source>
</reference>
<keyword evidence="15" id="KW-1185">Reference proteome</keyword>
<dbReference type="HAMAP" id="MF_01680">
    <property type="entry name" value="Salvage_MtnX"/>
    <property type="match status" value="1"/>
</dbReference>
<comment type="cofactor">
    <cofactor evidence="1">
        <name>Mg(2+)</name>
        <dbReference type="ChEBI" id="CHEBI:18420"/>
    </cofactor>
</comment>
<comment type="similarity">
    <text evidence="12">Belongs to the HAD-like hydrolase superfamily. MtnX family.</text>
</comment>
<evidence type="ECO:0000256" key="2">
    <source>
        <dbReference type="ARBA" id="ARBA00005135"/>
    </source>
</evidence>
<sequence>MKPIIFCDFDGTITNSDNIVQIMENFGPQEAEELKKKILGQQITIKEGVRQLFSLLSTEKKEEIISFVLENAEIRNGFSQFVSYTKEHQIPLYIVSGGIDFFLYPVLEPYGPFEKVYCNEADFSGDSIHIHYPHQCDEQCTSQGCGCCKPSVIRKQSNEESYNIVIGDSITDLEAAKMADAVLARDFLIKKCEEENIPFKPFNDFYDCIEYIEGLLVTKS</sequence>
<dbReference type="NCBIfam" id="NF007103">
    <property type="entry name" value="PRK09552.1"/>
    <property type="match status" value="1"/>
</dbReference>
<dbReference type="CDD" id="cd07524">
    <property type="entry name" value="HAD_Pase"/>
    <property type="match status" value="1"/>
</dbReference>
<dbReference type="InterPro" id="IPR017718">
    <property type="entry name" value="HAD-SF_hydro_IB_MtnX"/>
</dbReference>
<dbReference type="NCBIfam" id="TIGR01489">
    <property type="entry name" value="DKMTPPase-SF"/>
    <property type="match status" value="1"/>
</dbReference>
<evidence type="ECO:0000256" key="11">
    <source>
        <dbReference type="ARBA" id="ARBA00048523"/>
    </source>
</evidence>
<evidence type="ECO:0000256" key="12">
    <source>
        <dbReference type="HAMAP-Rule" id="MF_01680"/>
    </source>
</evidence>
<comment type="catalytic activity">
    <reaction evidence="12">
        <text>2-hydroxy-5-methylsulfanyl-3-oxopent-1-enyl phosphate + H2O = 1,2-dihydroxy-5-(methylsulfanyl)pent-1-en-3-one + phosphate</text>
        <dbReference type="Rhea" id="RHEA:14481"/>
        <dbReference type="ChEBI" id="CHEBI:15377"/>
        <dbReference type="ChEBI" id="CHEBI:43474"/>
        <dbReference type="ChEBI" id="CHEBI:49252"/>
        <dbReference type="ChEBI" id="CHEBI:59505"/>
        <dbReference type="EC" id="3.1.3.87"/>
    </reaction>
</comment>
<keyword evidence="4 12" id="KW-0028">Amino-acid biosynthesis</keyword>
<comment type="catalytic activity">
    <reaction evidence="11">
        <text>O-phospho-D-serine + H2O = D-serine + phosphate</text>
        <dbReference type="Rhea" id="RHEA:24873"/>
        <dbReference type="ChEBI" id="CHEBI:15377"/>
        <dbReference type="ChEBI" id="CHEBI:35247"/>
        <dbReference type="ChEBI" id="CHEBI:43474"/>
        <dbReference type="ChEBI" id="CHEBI:58680"/>
        <dbReference type="EC" id="3.1.3.3"/>
    </reaction>
</comment>
<dbReference type="SUPFAM" id="SSF56784">
    <property type="entry name" value="HAD-like"/>
    <property type="match status" value="1"/>
</dbReference>
<comment type="similarity">
    <text evidence="3">Belongs to the HAD-like hydrolase superfamily. SerB family.</text>
</comment>
<dbReference type="NCBIfam" id="TIGR01488">
    <property type="entry name" value="HAD-SF-IB"/>
    <property type="match status" value="1"/>
</dbReference>
<evidence type="ECO:0000256" key="9">
    <source>
        <dbReference type="ARBA" id="ARBA00023299"/>
    </source>
</evidence>
<evidence type="ECO:0000256" key="8">
    <source>
        <dbReference type="ARBA" id="ARBA00023167"/>
    </source>
</evidence>
<comment type="function">
    <text evidence="12">Dephosphorylates 2-hydroxy-3-keto-5-methylthiopentenyl-1-phosphate (HK-MTPenyl-1-P) yielding 1,2-dihydroxy-3-keto-5-methylthiopentene (DHK-MTPene).</text>
</comment>
<dbReference type="InterPro" id="IPR006384">
    <property type="entry name" value="HAD_hydro_PyrdxlP_Pase-like"/>
</dbReference>
<evidence type="ECO:0000256" key="3">
    <source>
        <dbReference type="ARBA" id="ARBA00009184"/>
    </source>
</evidence>
<comment type="catalytic activity">
    <reaction evidence="10">
        <text>O-phospho-L-serine + H2O = L-serine + phosphate</text>
        <dbReference type="Rhea" id="RHEA:21208"/>
        <dbReference type="ChEBI" id="CHEBI:15377"/>
        <dbReference type="ChEBI" id="CHEBI:33384"/>
        <dbReference type="ChEBI" id="CHEBI:43474"/>
        <dbReference type="ChEBI" id="CHEBI:57524"/>
        <dbReference type="EC" id="3.1.3.3"/>
    </reaction>
</comment>
<evidence type="ECO:0000256" key="7">
    <source>
        <dbReference type="ARBA" id="ARBA00022842"/>
    </source>
</evidence>
<organism evidence="14 15">
    <name type="scientific">Cytobacillus purgationiresistens</name>
    <dbReference type="NCBI Taxonomy" id="863449"/>
    <lineage>
        <taxon>Bacteria</taxon>
        <taxon>Bacillati</taxon>
        <taxon>Bacillota</taxon>
        <taxon>Bacilli</taxon>
        <taxon>Bacillales</taxon>
        <taxon>Bacillaceae</taxon>
        <taxon>Cytobacillus</taxon>
    </lineage>
</organism>
<evidence type="ECO:0000256" key="4">
    <source>
        <dbReference type="ARBA" id="ARBA00022605"/>
    </source>
</evidence>
<dbReference type="InterPro" id="IPR023214">
    <property type="entry name" value="HAD_sf"/>
</dbReference>
<evidence type="ECO:0000256" key="1">
    <source>
        <dbReference type="ARBA" id="ARBA00001946"/>
    </source>
</evidence>
<keyword evidence="6 12" id="KW-0378">Hydrolase</keyword>
<dbReference type="InterPro" id="IPR036412">
    <property type="entry name" value="HAD-like_sf"/>
</dbReference>
<dbReference type="GO" id="GO:0043716">
    <property type="term" value="F:2-hydroxy-3-keto-5-methylthiopentenyl-1-phosphate phosphatase activity"/>
    <property type="evidence" value="ECO:0007669"/>
    <property type="project" value="UniProtKB-EC"/>
</dbReference>
<dbReference type="EC" id="3.1.3.87" evidence="12 13"/>
<dbReference type="NCBIfam" id="TIGR03333">
    <property type="entry name" value="salvage_mtnX"/>
    <property type="match status" value="1"/>
</dbReference>
<dbReference type="Pfam" id="PF12710">
    <property type="entry name" value="HAD"/>
    <property type="match status" value="1"/>
</dbReference>
<comment type="pathway">
    <text evidence="12">Amino-acid biosynthesis; L-methionine biosynthesis via salvage pathway; L-methionine from S-methyl-5-thio-alpha-D-ribose 1-phosphate: step 4/6.</text>
</comment>
<protein>
    <recommendedName>
        <fullName evidence="12 13">2-hydroxy-3-keto-5-methylthiopentenyl-1-phosphate phosphatase</fullName>
        <shortName evidence="12">HK-MTPenyl-1-P phosphatase</shortName>
        <ecNumber evidence="12 13">3.1.3.87</ecNumber>
    </recommendedName>
</protein>
<gene>
    <name evidence="12" type="primary">mtnX</name>
    <name evidence="14" type="ORF">J2S17_004692</name>
</gene>
<dbReference type="Gene3D" id="3.40.50.1000">
    <property type="entry name" value="HAD superfamily/HAD-like"/>
    <property type="match status" value="1"/>
</dbReference>
<keyword evidence="9" id="KW-0718">Serine biosynthesis</keyword>
<name>A0ABU0AND7_9BACI</name>
<comment type="pathway">
    <text evidence="2">Amino-acid biosynthesis; L-serine biosynthesis; L-serine from 3-phospho-D-glycerate: step 3/3.</text>
</comment>
<dbReference type="InterPro" id="IPR050582">
    <property type="entry name" value="HAD-like_SerB"/>
</dbReference>
<dbReference type="PANTHER" id="PTHR43344">
    <property type="entry name" value="PHOSPHOSERINE PHOSPHATASE"/>
    <property type="match status" value="1"/>
</dbReference>
<evidence type="ECO:0000313" key="15">
    <source>
        <dbReference type="Proteomes" id="UP001238088"/>
    </source>
</evidence>
<evidence type="ECO:0000256" key="10">
    <source>
        <dbReference type="ARBA" id="ARBA00048138"/>
    </source>
</evidence>
<comment type="caution">
    <text evidence="14">The sequence shown here is derived from an EMBL/GenBank/DDBJ whole genome shotgun (WGS) entry which is preliminary data.</text>
</comment>
<evidence type="ECO:0000256" key="5">
    <source>
        <dbReference type="ARBA" id="ARBA00022723"/>
    </source>
</evidence>
<keyword evidence="5" id="KW-0479">Metal-binding</keyword>
<evidence type="ECO:0000313" key="14">
    <source>
        <dbReference type="EMBL" id="MDQ0272799.1"/>
    </source>
</evidence>
<evidence type="ECO:0000256" key="6">
    <source>
        <dbReference type="ARBA" id="ARBA00022801"/>
    </source>
</evidence>
<dbReference type="Proteomes" id="UP001238088">
    <property type="component" value="Unassembled WGS sequence"/>
</dbReference>
<dbReference type="Gene3D" id="3.90.1470.20">
    <property type="match status" value="1"/>
</dbReference>
<dbReference type="RefSeq" id="WP_307478262.1">
    <property type="nucleotide sequence ID" value="NZ_JAUSUB010000028.1"/>
</dbReference>
<dbReference type="EMBL" id="JAUSUB010000028">
    <property type="protein sequence ID" value="MDQ0272799.1"/>
    <property type="molecule type" value="Genomic_DNA"/>
</dbReference>
<dbReference type="PANTHER" id="PTHR43344:SF2">
    <property type="entry name" value="PHOSPHOSERINE PHOSPHATASE"/>
    <property type="match status" value="1"/>
</dbReference>
<accession>A0ABU0AND7</accession>